<evidence type="ECO:0000313" key="3">
    <source>
        <dbReference type="EMBL" id="GCF11498.1"/>
    </source>
</evidence>
<feature type="transmembrane region" description="Helical" evidence="2">
    <location>
        <begin position="59"/>
        <end position="80"/>
    </location>
</feature>
<keyword evidence="2" id="KW-0472">Membrane</keyword>
<keyword evidence="2" id="KW-0812">Transmembrane</keyword>
<gene>
    <name evidence="3" type="ORF">KDI_50620</name>
</gene>
<comment type="caution">
    <text evidence="3">The sequence shown here is derived from an EMBL/GenBank/DDBJ whole genome shotgun (WGS) entry which is preliminary data.</text>
</comment>
<sequence length="90" mass="10091">MKIDLKLIRSIPDTKVSLSGSGNVHDREDRKNSERAFSSYTPTNTASDKENTTMLLEAYLAYALIPLFFILVGILVYLTLRASKRPTSKP</sequence>
<keyword evidence="4" id="KW-1185">Reference proteome</keyword>
<keyword evidence="2" id="KW-1133">Transmembrane helix</keyword>
<organism evidence="3 4">
    <name type="scientific">Dictyobacter arantiisoli</name>
    <dbReference type="NCBI Taxonomy" id="2014874"/>
    <lineage>
        <taxon>Bacteria</taxon>
        <taxon>Bacillati</taxon>
        <taxon>Chloroflexota</taxon>
        <taxon>Ktedonobacteria</taxon>
        <taxon>Ktedonobacterales</taxon>
        <taxon>Dictyobacteraceae</taxon>
        <taxon>Dictyobacter</taxon>
    </lineage>
</organism>
<evidence type="ECO:0000313" key="4">
    <source>
        <dbReference type="Proteomes" id="UP000322530"/>
    </source>
</evidence>
<evidence type="ECO:0000256" key="1">
    <source>
        <dbReference type="SAM" id="MobiDB-lite"/>
    </source>
</evidence>
<name>A0A5A5TJT3_9CHLR</name>
<proteinExistence type="predicted"/>
<evidence type="ECO:0000256" key="2">
    <source>
        <dbReference type="SAM" id="Phobius"/>
    </source>
</evidence>
<feature type="compositionally biased region" description="Polar residues" evidence="1">
    <location>
        <begin position="35"/>
        <end position="46"/>
    </location>
</feature>
<accession>A0A5A5TJT3</accession>
<dbReference type="Proteomes" id="UP000322530">
    <property type="component" value="Unassembled WGS sequence"/>
</dbReference>
<dbReference type="EMBL" id="BIXY01000117">
    <property type="protein sequence ID" value="GCF11498.1"/>
    <property type="molecule type" value="Genomic_DNA"/>
</dbReference>
<reference evidence="3 4" key="1">
    <citation type="submission" date="2019-01" db="EMBL/GenBank/DDBJ databases">
        <title>Draft genome sequence of Dictyobacter sp. Uno17.</title>
        <authorList>
            <person name="Wang C.M."/>
            <person name="Zheng Y."/>
            <person name="Sakai Y."/>
            <person name="Abe K."/>
            <person name="Yokota A."/>
            <person name="Yabe S."/>
        </authorList>
    </citation>
    <scope>NUCLEOTIDE SEQUENCE [LARGE SCALE GENOMIC DNA]</scope>
    <source>
        <strain evidence="3 4">Uno17</strain>
    </source>
</reference>
<feature type="compositionally biased region" description="Basic and acidic residues" evidence="1">
    <location>
        <begin position="24"/>
        <end position="34"/>
    </location>
</feature>
<protein>
    <submittedName>
        <fullName evidence="3">Uncharacterized protein</fullName>
    </submittedName>
</protein>
<dbReference type="AlphaFoldDB" id="A0A5A5TJT3"/>
<feature type="region of interest" description="Disordered" evidence="1">
    <location>
        <begin position="17"/>
        <end position="47"/>
    </location>
</feature>